<evidence type="ECO:0000256" key="1">
    <source>
        <dbReference type="SAM" id="MobiDB-lite"/>
    </source>
</evidence>
<accession>A0A6A5TF40</accession>
<gene>
    <name evidence="2" type="ORF">CC80DRAFT_274124</name>
</gene>
<evidence type="ECO:0000313" key="2">
    <source>
        <dbReference type="EMBL" id="KAF1949386.1"/>
    </source>
</evidence>
<proteinExistence type="predicted"/>
<protein>
    <submittedName>
        <fullName evidence="2">Uncharacterized protein</fullName>
    </submittedName>
</protein>
<dbReference type="Proteomes" id="UP000800035">
    <property type="component" value="Unassembled WGS sequence"/>
</dbReference>
<organism evidence="2 3">
    <name type="scientific">Byssothecium circinans</name>
    <dbReference type="NCBI Taxonomy" id="147558"/>
    <lineage>
        <taxon>Eukaryota</taxon>
        <taxon>Fungi</taxon>
        <taxon>Dikarya</taxon>
        <taxon>Ascomycota</taxon>
        <taxon>Pezizomycotina</taxon>
        <taxon>Dothideomycetes</taxon>
        <taxon>Pleosporomycetidae</taxon>
        <taxon>Pleosporales</taxon>
        <taxon>Massarineae</taxon>
        <taxon>Massarinaceae</taxon>
        <taxon>Byssothecium</taxon>
    </lineage>
</organism>
<dbReference type="AlphaFoldDB" id="A0A6A5TF40"/>
<reference evidence="2" key="1">
    <citation type="journal article" date="2020" name="Stud. Mycol.">
        <title>101 Dothideomycetes genomes: a test case for predicting lifestyles and emergence of pathogens.</title>
        <authorList>
            <person name="Haridas S."/>
            <person name="Albert R."/>
            <person name="Binder M."/>
            <person name="Bloem J."/>
            <person name="Labutti K."/>
            <person name="Salamov A."/>
            <person name="Andreopoulos B."/>
            <person name="Baker S."/>
            <person name="Barry K."/>
            <person name="Bills G."/>
            <person name="Bluhm B."/>
            <person name="Cannon C."/>
            <person name="Castanera R."/>
            <person name="Culley D."/>
            <person name="Daum C."/>
            <person name="Ezra D."/>
            <person name="Gonzalez J."/>
            <person name="Henrissat B."/>
            <person name="Kuo A."/>
            <person name="Liang C."/>
            <person name="Lipzen A."/>
            <person name="Lutzoni F."/>
            <person name="Magnuson J."/>
            <person name="Mondo S."/>
            <person name="Nolan M."/>
            <person name="Ohm R."/>
            <person name="Pangilinan J."/>
            <person name="Park H.-J."/>
            <person name="Ramirez L."/>
            <person name="Alfaro M."/>
            <person name="Sun H."/>
            <person name="Tritt A."/>
            <person name="Yoshinaga Y."/>
            <person name="Zwiers L.-H."/>
            <person name="Turgeon B."/>
            <person name="Goodwin S."/>
            <person name="Spatafora J."/>
            <person name="Crous P."/>
            <person name="Grigoriev I."/>
        </authorList>
    </citation>
    <scope>NUCLEOTIDE SEQUENCE</scope>
    <source>
        <strain evidence="2">CBS 675.92</strain>
    </source>
</reference>
<evidence type="ECO:0000313" key="3">
    <source>
        <dbReference type="Proteomes" id="UP000800035"/>
    </source>
</evidence>
<name>A0A6A5TF40_9PLEO</name>
<feature type="region of interest" description="Disordered" evidence="1">
    <location>
        <begin position="88"/>
        <end position="115"/>
    </location>
</feature>
<dbReference type="EMBL" id="ML977038">
    <property type="protein sequence ID" value="KAF1949386.1"/>
    <property type="molecule type" value="Genomic_DNA"/>
</dbReference>
<sequence length="157" mass="16677">MQIILCRSDASRTSQSFACCPLTHRMRTRRRPPPQEAAPQPWFQAVGSLDPAHAATYDGSPTAIGLSCISAPTVSVQPRYPAEAPIHRAASDSLPSGLPSASLRGSRGHANSLTSSLPQSSCMLTTMTRAHIGLQSSMGFTGVAWLDRRDELGECGS</sequence>
<keyword evidence="3" id="KW-1185">Reference proteome</keyword>